<keyword evidence="2" id="KW-0813">Transport</keyword>
<evidence type="ECO:0000256" key="1">
    <source>
        <dbReference type="ARBA" id="ARBA00005417"/>
    </source>
</evidence>
<dbReference type="SMART" id="SM00382">
    <property type="entry name" value="AAA"/>
    <property type="match status" value="1"/>
</dbReference>
<keyword evidence="3" id="KW-0547">Nucleotide-binding</keyword>
<protein>
    <submittedName>
        <fullName evidence="6">Metal ABC transporter ATP-binding protein</fullName>
    </submittedName>
</protein>
<gene>
    <name evidence="6" type="ORF">ACFO7U_17075</name>
</gene>
<dbReference type="SUPFAM" id="SSF52540">
    <property type="entry name" value="P-loop containing nucleoside triphosphate hydrolases"/>
    <property type="match status" value="1"/>
</dbReference>
<dbReference type="InterPro" id="IPR003439">
    <property type="entry name" value="ABC_transporter-like_ATP-bd"/>
</dbReference>
<evidence type="ECO:0000256" key="3">
    <source>
        <dbReference type="ARBA" id="ARBA00022741"/>
    </source>
</evidence>
<organism evidence="6 7">
    <name type="scientific">Dietzia aurantiaca</name>
    <dbReference type="NCBI Taxonomy" id="983873"/>
    <lineage>
        <taxon>Bacteria</taxon>
        <taxon>Bacillati</taxon>
        <taxon>Actinomycetota</taxon>
        <taxon>Actinomycetes</taxon>
        <taxon>Mycobacteriales</taxon>
        <taxon>Dietziaceae</taxon>
        <taxon>Dietzia</taxon>
    </lineage>
</organism>
<dbReference type="EMBL" id="JBHSHP010000061">
    <property type="protein sequence ID" value="MFC4756480.1"/>
    <property type="molecule type" value="Genomic_DNA"/>
</dbReference>
<dbReference type="PROSITE" id="PS50893">
    <property type="entry name" value="ABC_TRANSPORTER_2"/>
    <property type="match status" value="1"/>
</dbReference>
<keyword evidence="4 6" id="KW-0067">ATP-binding</keyword>
<keyword evidence="7" id="KW-1185">Reference proteome</keyword>
<dbReference type="Pfam" id="PF00005">
    <property type="entry name" value="ABC_tran"/>
    <property type="match status" value="1"/>
</dbReference>
<comment type="similarity">
    <text evidence="1">Belongs to the ABC transporter superfamily.</text>
</comment>
<evidence type="ECO:0000256" key="2">
    <source>
        <dbReference type="ARBA" id="ARBA00022448"/>
    </source>
</evidence>
<dbReference type="InterPro" id="IPR027417">
    <property type="entry name" value="P-loop_NTPase"/>
</dbReference>
<accession>A0ABV9PVX4</accession>
<evidence type="ECO:0000313" key="7">
    <source>
        <dbReference type="Proteomes" id="UP001595836"/>
    </source>
</evidence>
<sequence>MTPPNVPALSAHGVCFGYAGREVIHDVDLELGRGTVTAIAGPNGAGKSTLLEILAGVRTPQQGEVRRLGTVSLVVQRPAAPETLPLTVRDTVSMGTWGRRLGRRQAREVVAEMIDAVGLTGYESRPLTDLSGGQRQRTLLAQALARRADIVLMDEPDAGLDAASRGRIHDLLLDQADRRGAVVVCATHHDGFIAAADRVVRLGSVRTPWQAPPGLGPGVDLAAGGDAPHIKLHRVQRCT</sequence>
<dbReference type="InterPro" id="IPR050153">
    <property type="entry name" value="Metal_Ion_Import_ABC"/>
</dbReference>
<dbReference type="PANTHER" id="PTHR42734:SF5">
    <property type="entry name" value="IRON TRANSPORT SYSTEM ATP-BINDING PROTEIN HI_0361-RELATED"/>
    <property type="match status" value="1"/>
</dbReference>
<proteinExistence type="inferred from homology"/>
<dbReference type="Proteomes" id="UP001595836">
    <property type="component" value="Unassembled WGS sequence"/>
</dbReference>
<dbReference type="GO" id="GO:0005524">
    <property type="term" value="F:ATP binding"/>
    <property type="evidence" value="ECO:0007669"/>
    <property type="project" value="UniProtKB-KW"/>
</dbReference>
<evidence type="ECO:0000259" key="5">
    <source>
        <dbReference type="PROSITE" id="PS50893"/>
    </source>
</evidence>
<dbReference type="Gene3D" id="3.40.50.300">
    <property type="entry name" value="P-loop containing nucleotide triphosphate hydrolases"/>
    <property type="match status" value="1"/>
</dbReference>
<comment type="caution">
    <text evidence="6">The sequence shown here is derived from an EMBL/GenBank/DDBJ whole genome shotgun (WGS) entry which is preliminary data.</text>
</comment>
<evidence type="ECO:0000313" key="6">
    <source>
        <dbReference type="EMBL" id="MFC4756480.1"/>
    </source>
</evidence>
<dbReference type="InterPro" id="IPR003593">
    <property type="entry name" value="AAA+_ATPase"/>
</dbReference>
<dbReference type="PANTHER" id="PTHR42734">
    <property type="entry name" value="METAL TRANSPORT SYSTEM ATP-BINDING PROTEIN TM_0124-RELATED"/>
    <property type="match status" value="1"/>
</dbReference>
<dbReference type="RefSeq" id="WP_344997108.1">
    <property type="nucleotide sequence ID" value="NZ_BAABCD010000057.1"/>
</dbReference>
<reference evidence="7" key="1">
    <citation type="journal article" date="2019" name="Int. J. Syst. Evol. Microbiol.">
        <title>The Global Catalogue of Microorganisms (GCM) 10K type strain sequencing project: providing services to taxonomists for standard genome sequencing and annotation.</title>
        <authorList>
            <consortium name="The Broad Institute Genomics Platform"/>
            <consortium name="The Broad Institute Genome Sequencing Center for Infectious Disease"/>
            <person name="Wu L."/>
            <person name="Ma J."/>
        </authorList>
    </citation>
    <scope>NUCLEOTIDE SEQUENCE [LARGE SCALE GENOMIC DNA]</scope>
    <source>
        <strain evidence="7">JCM 11882</strain>
    </source>
</reference>
<name>A0ABV9PVX4_9ACTN</name>
<evidence type="ECO:0000256" key="4">
    <source>
        <dbReference type="ARBA" id="ARBA00022840"/>
    </source>
</evidence>
<feature type="domain" description="ABC transporter" evidence="5">
    <location>
        <begin position="9"/>
        <end position="229"/>
    </location>
</feature>